<dbReference type="AlphaFoldDB" id="A0A0K0E5B3"/>
<sequence>MVFINNLHFTFLFGLTTLIYCSKKWSNGKIPYILDQKLRTNYYQKKSLFNTLVDINKQTCLKFIPKTENDKNFVEFRYHSRNPSCWDFLTYTNGLNVVTAGPSCLASNVSTQKHNFTDCDIQYINLFYNCPKFIPQMLNCESSYTISLNNKIKNSSKLNKKKQKSTSFIKPTKKLRLQKKLNFKNNTSNDINELLKLYKKINTIPSNFTIIKKNQLSTIKPTSTYISKISSFFNTTTPIITTTNPTYILEERSTTEKLKTTNDTCEINCNIKINLKRLFVLRNENFNVRDTMLESDTLSLKQLQTDNYLIQSGKAFIANIENNNICSCTVPLYRLYNSIISDHFYTTNETELKRAKTLNRYKFEKIEGYCTENFACGAFLPLYRFYNPLISDHLYTTDDEEMMFYKNNLIHGYIFEKIECYLWDRQNIINYCSN</sequence>
<organism evidence="5">
    <name type="scientific">Strongyloides stercoralis</name>
    <name type="common">Threadworm</name>
    <dbReference type="NCBI Taxonomy" id="6248"/>
    <lineage>
        <taxon>Eukaryota</taxon>
        <taxon>Metazoa</taxon>
        <taxon>Ecdysozoa</taxon>
        <taxon>Nematoda</taxon>
        <taxon>Chromadorea</taxon>
        <taxon>Rhabditida</taxon>
        <taxon>Tylenchina</taxon>
        <taxon>Panagrolaimomorpha</taxon>
        <taxon>Strongyloidoidea</taxon>
        <taxon>Strongyloididae</taxon>
        <taxon>Strongyloides</taxon>
    </lineage>
</organism>
<dbReference type="GO" id="GO:0006508">
    <property type="term" value="P:proteolysis"/>
    <property type="evidence" value="ECO:0007669"/>
    <property type="project" value="InterPro"/>
</dbReference>
<evidence type="ECO:0000259" key="3">
    <source>
        <dbReference type="Pfam" id="PF18885"/>
    </source>
</evidence>
<name>A0A0K0E5B3_STRER</name>
<dbReference type="Gene3D" id="3.40.390.10">
    <property type="entry name" value="Collagenase (Catalytic Domain)"/>
    <property type="match status" value="1"/>
</dbReference>
<protein>
    <submittedName>
        <fullName evidence="5">Astacin domain-containing protein</fullName>
    </submittedName>
    <submittedName>
        <fullName evidence="6">Peptidase M12A domain-containing protein</fullName>
    </submittedName>
</protein>
<keyword evidence="1" id="KW-0732">Signal</keyword>
<evidence type="ECO:0000256" key="1">
    <source>
        <dbReference type="SAM" id="SignalP"/>
    </source>
</evidence>
<evidence type="ECO:0000313" key="4">
    <source>
        <dbReference type="Proteomes" id="UP000035681"/>
    </source>
</evidence>
<evidence type="ECO:0000259" key="2">
    <source>
        <dbReference type="Pfam" id="PF01400"/>
    </source>
</evidence>
<feature type="domain" description="DUF5648" evidence="3">
    <location>
        <begin position="295"/>
        <end position="422"/>
    </location>
</feature>
<dbReference type="InterPro" id="IPR024079">
    <property type="entry name" value="MetalloPept_cat_dom_sf"/>
</dbReference>
<dbReference type="WBParaSite" id="TCONS_00014689.p1">
    <property type="protein sequence ID" value="TCONS_00014689.p1"/>
    <property type="gene ID" value="XLOC_009904"/>
</dbReference>
<accession>A0A0K0E5B3</accession>
<dbReference type="Pfam" id="PF01400">
    <property type="entry name" value="Astacin"/>
    <property type="match status" value="1"/>
</dbReference>
<keyword evidence="4" id="KW-1185">Reference proteome</keyword>
<reference evidence="5" key="1">
    <citation type="submission" date="2015-08" db="UniProtKB">
        <authorList>
            <consortium name="WormBaseParasite"/>
        </authorList>
    </citation>
    <scope>IDENTIFICATION</scope>
</reference>
<evidence type="ECO:0000313" key="5">
    <source>
        <dbReference type="WBParaSite" id="SSTP_0000469700.1"/>
    </source>
</evidence>
<dbReference type="InterPro" id="IPR001506">
    <property type="entry name" value="Peptidase_M12A"/>
</dbReference>
<feature type="signal peptide" evidence="1">
    <location>
        <begin position="1"/>
        <end position="21"/>
    </location>
</feature>
<feature type="domain" description="Peptidase M12A" evidence="2">
    <location>
        <begin position="24"/>
        <end position="109"/>
    </location>
</feature>
<evidence type="ECO:0000313" key="6">
    <source>
        <dbReference type="WBParaSite" id="TCONS_00014689.p1"/>
    </source>
</evidence>
<dbReference type="GO" id="GO:0004222">
    <property type="term" value="F:metalloendopeptidase activity"/>
    <property type="evidence" value="ECO:0007669"/>
    <property type="project" value="InterPro"/>
</dbReference>
<dbReference type="Proteomes" id="UP000035681">
    <property type="component" value="Unplaced"/>
</dbReference>
<proteinExistence type="predicted"/>
<feature type="chain" id="PRO_5005327478" evidence="1">
    <location>
        <begin position="22"/>
        <end position="434"/>
    </location>
</feature>
<dbReference type="InterPro" id="IPR043708">
    <property type="entry name" value="DUF5648"/>
</dbReference>
<dbReference type="Pfam" id="PF18885">
    <property type="entry name" value="DUF5648"/>
    <property type="match status" value="1"/>
</dbReference>
<dbReference type="WBParaSite" id="SSTP_0000469700.1">
    <property type="protein sequence ID" value="SSTP_0000469700.1"/>
    <property type="gene ID" value="SSTP_0000469700"/>
</dbReference>